<evidence type="ECO:0000313" key="1">
    <source>
        <dbReference type="EMBL" id="BBO73227.1"/>
    </source>
</evidence>
<proteinExistence type="predicted"/>
<organism evidence="1 2">
    <name type="scientific">Desulfosarcina widdelii</name>
    <dbReference type="NCBI Taxonomy" id="947919"/>
    <lineage>
        <taxon>Bacteria</taxon>
        <taxon>Pseudomonadati</taxon>
        <taxon>Thermodesulfobacteriota</taxon>
        <taxon>Desulfobacteria</taxon>
        <taxon>Desulfobacterales</taxon>
        <taxon>Desulfosarcinaceae</taxon>
        <taxon>Desulfosarcina</taxon>
    </lineage>
</organism>
<evidence type="ECO:0000313" key="2">
    <source>
        <dbReference type="Proteomes" id="UP000427769"/>
    </source>
</evidence>
<evidence type="ECO:0008006" key="3">
    <source>
        <dbReference type="Google" id="ProtNLM"/>
    </source>
</evidence>
<dbReference type="KEGG" id="dwd:DSCW_06440"/>
<dbReference type="AlphaFoldDB" id="A0A5K7Z9R4"/>
<dbReference type="EMBL" id="AP021875">
    <property type="protein sequence ID" value="BBO73227.1"/>
    <property type="molecule type" value="Genomic_DNA"/>
</dbReference>
<dbReference type="Proteomes" id="UP000427769">
    <property type="component" value="Chromosome"/>
</dbReference>
<dbReference type="Gene3D" id="3.40.630.30">
    <property type="match status" value="1"/>
</dbReference>
<protein>
    <recommendedName>
        <fullName evidence="3">N-acetyltransferase domain-containing protein</fullName>
    </recommendedName>
</protein>
<accession>A0A5K7Z9R4</accession>
<gene>
    <name evidence="1" type="ORF">DSCW_06440</name>
</gene>
<sequence length="81" mass="9475">MKVRGAELNDLDQVVEFTAAEAREAEGHEKDTKTLRDGIKAALEDRSIAMYWVLMNQNNETVPDRKLFLKQRKPRLHRFSF</sequence>
<dbReference type="RefSeq" id="WP_155302356.1">
    <property type="nucleotide sequence ID" value="NZ_AP021875.1"/>
</dbReference>
<keyword evidence="2" id="KW-1185">Reference proteome</keyword>
<name>A0A5K7Z9R4_9BACT</name>
<reference evidence="1 2" key="1">
    <citation type="submission" date="2019-11" db="EMBL/GenBank/DDBJ databases">
        <title>Comparative genomics of hydrocarbon-degrading Desulfosarcina strains.</title>
        <authorList>
            <person name="Watanabe M."/>
            <person name="Kojima H."/>
            <person name="Fukui M."/>
        </authorList>
    </citation>
    <scope>NUCLEOTIDE SEQUENCE [LARGE SCALE GENOMIC DNA]</scope>
    <source>
        <strain evidence="1 2">PP31</strain>
    </source>
</reference>